<protein>
    <submittedName>
        <fullName evidence="2">Uncharacterized protein</fullName>
    </submittedName>
</protein>
<evidence type="ECO:0000256" key="1">
    <source>
        <dbReference type="SAM" id="Phobius"/>
    </source>
</evidence>
<dbReference type="InParanoid" id="A0A177C5P2"/>
<feature type="transmembrane region" description="Helical" evidence="1">
    <location>
        <begin position="6"/>
        <end position="25"/>
    </location>
</feature>
<dbReference type="Pfam" id="PF11374">
    <property type="entry name" value="DUF3176"/>
    <property type="match status" value="1"/>
</dbReference>
<dbReference type="OrthoDB" id="5376804at2759"/>
<keyword evidence="1" id="KW-0812">Transmembrane</keyword>
<feature type="non-terminal residue" evidence="2">
    <location>
        <position position="92"/>
    </location>
</feature>
<dbReference type="RefSeq" id="XP_018033439.1">
    <property type="nucleotide sequence ID" value="XM_018173623.1"/>
</dbReference>
<keyword evidence="1" id="KW-1133">Transmembrane helix</keyword>
<dbReference type="Proteomes" id="UP000077069">
    <property type="component" value="Unassembled WGS sequence"/>
</dbReference>
<proteinExistence type="predicted"/>
<dbReference type="PANTHER" id="PTHR35394">
    <property type="entry name" value="DUF3176 DOMAIN-CONTAINING PROTEIN"/>
    <property type="match status" value="1"/>
</dbReference>
<evidence type="ECO:0000313" key="3">
    <source>
        <dbReference type="Proteomes" id="UP000077069"/>
    </source>
</evidence>
<feature type="non-terminal residue" evidence="2">
    <location>
        <position position="1"/>
    </location>
</feature>
<accession>A0A177C5P2</accession>
<dbReference type="AlphaFoldDB" id="A0A177C5P2"/>
<sequence length="92" mass="10363">SWTAETHILVFSVLTFAGLVATLMAHQNKPNPKWPQLVTINSIVSLFSLPMRAVISLVLAEGISQSKWQWHRQSRRLNGMVHFDAAKRGPWG</sequence>
<dbReference type="EMBL" id="KV441555">
    <property type="protein sequence ID" value="OAG03074.1"/>
    <property type="molecule type" value="Genomic_DNA"/>
</dbReference>
<dbReference type="InterPro" id="IPR021514">
    <property type="entry name" value="DUF3176"/>
</dbReference>
<dbReference type="STRING" id="1460663.A0A177C5P2"/>
<dbReference type="PANTHER" id="PTHR35394:SF5">
    <property type="entry name" value="DUF3176 DOMAIN-CONTAINING PROTEIN"/>
    <property type="match status" value="1"/>
</dbReference>
<dbReference type="GeneID" id="28757109"/>
<organism evidence="2 3">
    <name type="scientific">Paraphaeosphaeria sporulosa</name>
    <dbReference type="NCBI Taxonomy" id="1460663"/>
    <lineage>
        <taxon>Eukaryota</taxon>
        <taxon>Fungi</taxon>
        <taxon>Dikarya</taxon>
        <taxon>Ascomycota</taxon>
        <taxon>Pezizomycotina</taxon>
        <taxon>Dothideomycetes</taxon>
        <taxon>Pleosporomycetidae</taxon>
        <taxon>Pleosporales</taxon>
        <taxon>Massarineae</taxon>
        <taxon>Didymosphaeriaceae</taxon>
        <taxon>Paraphaeosphaeria</taxon>
    </lineage>
</organism>
<reference evidence="2 3" key="1">
    <citation type="submission" date="2016-05" db="EMBL/GenBank/DDBJ databases">
        <title>Comparative analysis of secretome profiles of manganese(II)-oxidizing ascomycete fungi.</title>
        <authorList>
            <consortium name="DOE Joint Genome Institute"/>
            <person name="Zeiner C.A."/>
            <person name="Purvine S.O."/>
            <person name="Zink E.M."/>
            <person name="Wu S."/>
            <person name="Pasa-Tolic L."/>
            <person name="Chaput D.L."/>
            <person name="Haridas S."/>
            <person name="Grigoriev I.V."/>
            <person name="Santelli C.M."/>
            <person name="Hansel C.M."/>
        </authorList>
    </citation>
    <scope>NUCLEOTIDE SEQUENCE [LARGE SCALE GENOMIC DNA]</scope>
    <source>
        <strain evidence="2 3">AP3s5-JAC2a</strain>
    </source>
</reference>
<gene>
    <name evidence="2" type="ORF">CC84DRAFT_1064174</name>
</gene>
<feature type="transmembrane region" description="Helical" evidence="1">
    <location>
        <begin position="37"/>
        <end position="60"/>
    </location>
</feature>
<evidence type="ECO:0000313" key="2">
    <source>
        <dbReference type="EMBL" id="OAG03074.1"/>
    </source>
</evidence>
<keyword evidence="3" id="KW-1185">Reference proteome</keyword>
<keyword evidence="1" id="KW-0472">Membrane</keyword>
<name>A0A177C5P2_9PLEO</name>